<feature type="compositionally biased region" description="Polar residues" evidence="1">
    <location>
        <begin position="101"/>
        <end position="135"/>
    </location>
</feature>
<reference evidence="2 3" key="1">
    <citation type="submission" date="2018-11" db="EMBL/GenBank/DDBJ databases">
        <authorList>
            <consortium name="Pathogen Informatics"/>
        </authorList>
    </citation>
    <scope>NUCLEOTIDE SEQUENCE [LARGE SCALE GENOMIC DNA]</scope>
</reference>
<feature type="non-terminal residue" evidence="2">
    <location>
        <position position="317"/>
    </location>
</feature>
<dbReference type="Proteomes" id="UP000281553">
    <property type="component" value="Unassembled WGS sequence"/>
</dbReference>
<organism evidence="2 3">
    <name type="scientific">Dibothriocephalus latus</name>
    <name type="common">Fish tapeworm</name>
    <name type="synonym">Diphyllobothrium latum</name>
    <dbReference type="NCBI Taxonomy" id="60516"/>
    <lineage>
        <taxon>Eukaryota</taxon>
        <taxon>Metazoa</taxon>
        <taxon>Spiralia</taxon>
        <taxon>Lophotrochozoa</taxon>
        <taxon>Platyhelminthes</taxon>
        <taxon>Cestoda</taxon>
        <taxon>Eucestoda</taxon>
        <taxon>Diphyllobothriidea</taxon>
        <taxon>Diphyllobothriidae</taxon>
        <taxon>Dibothriocephalus</taxon>
    </lineage>
</organism>
<sequence length="317" mass="34798">MTDFEWQPQPWGPDRLRLLDVLTEELEELQKTYRSAQCLWASGSGFDNDRQVESQMSSLASRLAATTAATAENAVNRRLSFNSSSPDCGSGQTGVKERPSARTSTADSQPASSDSAVYSQPNSSASPELNDTPQSRPEIPNGRDSAELHFVRLLSRYNEVKTRAWDATTMKELESLMQRLLQLSDRYSIHSSVISSPKDLRAMFQLDQESNRLSEQLGNTRSGERTVFVNKNHIVFDRASSSNAADNSLSSKVRLAENAKASATALTPDSGLPTPPASCLGQTEFFGSPVQSPGVKTQHQRQASICRRWPPDDGLSN</sequence>
<proteinExistence type="predicted"/>
<evidence type="ECO:0000256" key="1">
    <source>
        <dbReference type="SAM" id="MobiDB-lite"/>
    </source>
</evidence>
<accession>A0A3P7MQ69</accession>
<protein>
    <submittedName>
        <fullName evidence="2">Uncharacterized protein</fullName>
    </submittedName>
</protein>
<dbReference type="AlphaFoldDB" id="A0A3P7MQ69"/>
<feature type="region of interest" description="Disordered" evidence="1">
    <location>
        <begin position="80"/>
        <end position="144"/>
    </location>
</feature>
<evidence type="ECO:0000313" key="3">
    <source>
        <dbReference type="Proteomes" id="UP000281553"/>
    </source>
</evidence>
<name>A0A3P7MQ69_DIBLA</name>
<gene>
    <name evidence="2" type="ORF">DILT_LOCUS14489</name>
</gene>
<feature type="compositionally biased region" description="Polar residues" evidence="1">
    <location>
        <begin position="289"/>
        <end position="303"/>
    </location>
</feature>
<evidence type="ECO:0000313" key="2">
    <source>
        <dbReference type="EMBL" id="VDN24708.1"/>
    </source>
</evidence>
<dbReference type="OrthoDB" id="10035553at2759"/>
<keyword evidence="3" id="KW-1185">Reference proteome</keyword>
<dbReference type="EMBL" id="UYRU01074507">
    <property type="protein sequence ID" value="VDN24708.1"/>
    <property type="molecule type" value="Genomic_DNA"/>
</dbReference>
<feature type="region of interest" description="Disordered" evidence="1">
    <location>
        <begin position="264"/>
        <end position="317"/>
    </location>
</feature>